<proteinExistence type="predicted"/>
<dbReference type="EMBL" id="MIGC01003512">
    <property type="protein sequence ID" value="PHJ19332.1"/>
    <property type="molecule type" value="Genomic_DNA"/>
</dbReference>
<dbReference type="VEuPathDB" id="ToxoDB:CSUI_006840"/>
<protein>
    <submittedName>
        <fullName evidence="1">Uncharacterized protein</fullName>
    </submittedName>
</protein>
<keyword evidence="2" id="KW-1185">Reference proteome</keyword>
<accession>A0A2C6KSP1</accession>
<reference evidence="1 2" key="1">
    <citation type="journal article" date="2017" name="Int. J. Parasitol.">
        <title>The genome of the protozoan parasite Cystoisospora suis and a reverse vaccinology approach to identify vaccine candidates.</title>
        <authorList>
            <person name="Palmieri N."/>
            <person name="Shrestha A."/>
            <person name="Ruttkowski B."/>
            <person name="Beck T."/>
            <person name="Vogl C."/>
            <person name="Tomley F."/>
            <person name="Blake D.P."/>
            <person name="Joachim A."/>
        </authorList>
    </citation>
    <scope>NUCLEOTIDE SEQUENCE [LARGE SCALE GENOMIC DNA]</scope>
    <source>
        <strain evidence="1 2">Wien I</strain>
    </source>
</reference>
<comment type="caution">
    <text evidence="1">The sequence shown here is derived from an EMBL/GenBank/DDBJ whole genome shotgun (WGS) entry which is preliminary data.</text>
</comment>
<dbReference type="Proteomes" id="UP000221165">
    <property type="component" value="Unassembled WGS sequence"/>
</dbReference>
<sequence length="57" mass="6519">MRVCVYVLCACNLCNVLCSEEWKCLLKRRKEEATLHLPSPPLPFFKANQTFLLSSSS</sequence>
<name>A0A2C6KSP1_9APIC</name>
<dbReference type="GeneID" id="94430202"/>
<dbReference type="AlphaFoldDB" id="A0A2C6KSP1"/>
<dbReference type="RefSeq" id="XP_067921034.1">
    <property type="nucleotide sequence ID" value="XM_068066991.1"/>
</dbReference>
<evidence type="ECO:0000313" key="2">
    <source>
        <dbReference type="Proteomes" id="UP000221165"/>
    </source>
</evidence>
<gene>
    <name evidence="1" type="ORF">CSUI_006840</name>
</gene>
<organism evidence="1 2">
    <name type="scientific">Cystoisospora suis</name>
    <dbReference type="NCBI Taxonomy" id="483139"/>
    <lineage>
        <taxon>Eukaryota</taxon>
        <taxon>Sar</taxon>
        <taxon>Alveolata</taxon>
        <taxon>Apicomplexa</taxon>
        <taxon>Conoidasida</taxon>
        <taxon>Coccidia</taxon>
        <taxon>Eucoccidiorida</taxon>
        <taxon>Eimeriorina</taxon>
        <taxon>Sarcocystidae</taxon>
        <taxon>Cystoisospora</taxon>
    </lineage>
</organism>
<evidence type="ECO:0000313" key="1">
    <source>
        <dbReference type="EMBL" id="PHJ19332.1"/>
    </source>
</evidence>